<dbReference type="Pfam" id="PF12706">
    <property type="entry name" value="Lactamase_B_2"/>
    <property type="match status" value="1"/>
</dbReference>
<protein>
    <submittedName>
        <fullName evidence="2">MBL fold metallo-hydrolase</fullName>
    </submittedName>
</protein>
<name>A0ABU6MIM5_9BACI</name>
<feature type="domain" description="Metallo-beta-lactamase" evidence="1">
    <location>
        <begin position="75"/>
        <end position="264"/>
    </location>
</feature>
<dbReference type="PANTHER" id="PTHR15032">
    <property type="entry name" value="N-ACYL-PHOSPHATIDYLETHANOLAMINE-HYDROLYZING PHOSPHOLIPASE D"/>
    <property type="match status" value="1"/>
</dbReference>
<evidence type="ECO:0000313" key="2">
    <source>
        <dbReference type="EMBL" id="MED1204309.1"/>
    </source>
</evidence>
<organism evidence="2 3">
    <name type="scientific">Heyndrickxia acidicola</name>
    <dbReference type="NCBI Taxonomy" id="209389"/>
    <lineage>
        <taxon>Bacteria</taxon>
        <taxon>Bacillati</taxon>
        <taxon>Bacillota</taxon>
        <taxon>Bacilli</taxon>
        <taxon>Bacillales</taxon>
        <taxon>Bacillaceae</taxon>
        <taxon>Heyndrickxia</taxon>
    </lineage>
</organism>
<reference evidence="2 3" key="1">
    <citation type="submission" date="2023-03" db="EMBL/GenBank/DDBJ databases">
        <title>Bacillus Genome Sequencing.</title>
        <authorList>
            <person name="Dunlap C."/>
        </authorList>
    </citation>
    <scope>NUCLEOTIDE SEQUENCE [LARGE SCALE GENOMIC DNA]</scope>
    <source>
        <strain evidence="2 3">B-23453</strain>
    </source>
</reference>
<dbReference type="EMBL" id="JARMAB010000021">
    <property type="protein sequence ID" value="MED1204309.1"/>
    <property type="molecule type" value="Genomic_DNA"/>
</dbReference>
<dbReference type="Gene3D" id="3.60.15.10">
    <property type="entry name" value="Ribonuclease Z/Hydroxyacylglutathione hydrolase-like"/>
    <property type="match status" value="1"/>
</dbReference>
<proteinExistence type="predicted"/>
<evidence type="ECO:0000313" key="3">
    <source>
        <dbReference type="Proteomes" id="UP001341444"/>
    </source>
</evidence>
<dbReference type="Proteomes" id="UP001341444">
    <property type="component" value="Unassembled WGS sequence"/>
</dbReference>
<dbReference type="InterPro" id="IPR024884">
    <property type="entry name" value="NAPE-PLD"/>
</dbReference>
<comment type="caution">
    <text evidence="2">The sequence shown here is derived from an EMBL/GenBank/DDBJ whole genome shotgun (WGS) entry which is preliminary data.</text>
</comment>
<gene>
    <name evidence="2" type="ORF">P4T90_14770</name>
</gene>
<dbReference type="RefSeq" id="WP_066265014.1">
    <property type="nucleotide sequence ID" value="NZ_JARMAB010000021.1"/>
</dbReference>
<dbReference type="InterPro" id="IPR001279">
    <property type="entry name" value="Metallo-B-lactamas"/>
</dbReference>
<evidence type="ECO:0000259" key="1">
    <source>
        <dbReference type="Pfam" id="PF12706"/>
    </source>
</evidence>
<keyword evidence="3" id="KW-1185">Reference proteome</keyword>
<dbReference type="SUPFAM" id="SSF56281">
    <property type="entry name" value="Metallo-hydrolase/oxidoreductase"/>
    <property type="match status" value="1"/>
</dbReference>
<dbReference type="InterPro" id="IPR036866">
    <property type="entry name" value="RibonucZ/Hydroxyglut_hydro"/>
</dbReference>
<accession>A0ABU6MIM5</accession>
<dbReference type="PIRSF" id="PIRSF038896">
    <property type="entry name" value="NAPE-PLD"/>
    <property type="match status" value="1"/>
</dbReference>
<dbReference type="PANTHER" id="PTHR15032:SF36">
    <property type="entry name" value="METALLO-BETA-LACTAMASE DOMAIN-CONTAINING PROTEIN"/>
    <property type="match status" value="1"/>
</dbReference>
<sequence length="309" mass="36125">MSKKRFENLDRIQTTKPFKEFRQWRKERRSKQKDLSFQVSHIEQPEIEFLQSNNHIPTVTWIGHSTFLLQYKGLNILTDPVWARQMGTDKRLTPPGLSINDLPSIDFVLISHSHYDHLHYSTIKKLPGNPAYLVPSGLAAWFHKKGLDHVHELNWWEQIELSSVQFSFVPAQHWTKRTLFDTNTSHWGGWMLTAEKSPVIYFAGDSGYFRGFSEIGERFTIDYALVPIGAYEPEWFMKEQHVNPEEAVKAFIDTKAKYMIPMHYGTFRLADDTPKEALDRVQNEWTRTGLEPDRLLLAKLGETLRLTIH</sequence>